<dbReference type="RefSeq" id="WP_125126466.1">
    <property type="nucleotide sequence ID" value="NZ_RHJS01000002.1"/>
</dbReference>
<dbReference type="PANTHER" id="PTHR43649:SF12">
    <property type="entry name" value="DIACETYLCHITOBIOSE BINDING PROTEIN DASA"/>
    <property type="match status" value="1"/>
</dbReference>
<dbReference type="PANTHER" id="PTHR43649">
    <property type="entry name" value="ARABINOSE-BINDING PROTEIN-RELATED"/>
    <property type="match status" value="1"/>
</dbReference>
<proteinExistence type="predicted"/>
<reference evidence="2" key="1">
    <citation type="submission" date="2018-10" db="EMBL/GenBank/DDBJ databases">
        <title>Schaedlerella arabinophila gen. nov. sp. nov., isolated from the mouse intestinal tract and comparative analysis with the genome of the closely related altered Schaedler flora strain ASF502.</title>
        <authorList>
            <person name="Miyake S."/>
            <person name="Soh M."/>
            <person name="Seedorf H."/>
        </authorList>
    </citation>
    <scope>NUCLEOTIDE SEQUENCE [LARGE SCALE GENOMIC DNA]</scope>
    <source>
        <strain evidence="2">DSM 106076</strain>
    </source>
</reference>
<dbReference type="InterPro" id="IPR006059">
    <property type="entry name" value="SBP"/>
</dbReference>
<sequence length="418" mass="45897">MIKKGMAALLCAGMVLNLAACGGSGDDAKSEKGGSSKNTVTLLSWYTEEQMMPLKEGFEAANSDLELEVQFVPPTEQYIQKLTLLMNGNEPTDLFFMCPEVREDVVATDFAEDLSDMPIMEKLSDNAKRTLGADGKVYGLSMDSWASFMFYNKEIFEQAKIEKTPETWDELVEDMAKIKELGIDPMTAQSEDAGRLLLGLFASNEASKDPNVEAALADGSKKFSELYKESMDAWYEDVIEPKYLGQSCLSLTNDQQIEMFVNGQAAMMIGGPWSLPDFESKNPNLEYGTFGIPGFDGEVMLQGAANVGIGIAKEAKNKEGAEKFMEYLSSEDGVQCWAGMFDNFMNAADAEYTVDPCLEAFKTDVAEGRVYWQTVEWPSSSSILEAYTSACQSVIAGTSTPEEALEAVDDKFEVILSN</sequence>
<name>A0A426DCV0_9FIRM</name>
<protein>
    <submittedName>
        <fullName evidence="2">Extracellular solute-binding protein</fullName>
    </submittedName>
</protein>
<comment type="caution">
    <text evidence="2">The sequence shown here is derived from an EMBL/GenBank/DDBJ whole genome shotgun (WGS) entry which is preliminary data.</text>
</comment>
<accession>A0A426DCV0</accession>
<evidence type="ECO:0000313" key="2">
    <source>
        <dbReference type="EMBL" id="RRK30659.1"/>
    </source>
</evidence>
<evidence type="ECO:0000313" key="3">
    <source>
        <dbReference type="Proteomes" id="UP000274920"/>
    </source>
</evidence>
<dbReference type="InterPro" id="IPR050490">
    <property type="entry name" value="Bact_solute-bd_prot1"/>
</dbReference>
<dbReference type="Gene3D" id="3.40.190.10">
    <property type="entry name" value="Periplasmic binding protein-like II"/>
    <property type="match status" value="2"/>
</dbReference>
<feature type="chain" id="PRO_5039400950" evidence="1">
    <location>
        <begin position="20"/>
        <end position="418"/>
    </location>
</feature>
<dbReference type="AlphaFoldDB" id="A0A426DCV0"/>
<feature type="signal peptide" evidence="1">
    <location>
        <begin position="1"/>
        <end position="19"/>
    </location>
</feature>
<gene>
    <name evidence="2" type="ORF">EBB54_04165</name>
</gene>
<evidence type="ECO:0000256" key="1">
    <source>
        <dbReference type="SAM" id="SignalP"/>
    </source>
</evidence>
<dbReference type="EMBL" id="RHJS01000002">
    <property type="protein sequence ID" value="RRK30659.1"/>
    <property type="molecule type" value="Genomic_DNA"/>
</dbReference>
<dbReference type="Proteomes" id="UP000274920">
    <property type="component" value="Unassembled WGS sequence"/>
</dbReference>
<keyword evidence="3" id="KW-1185">Reference proteome</keyword>
<keyword evidence="1" id="KW-0732">Signal</keyword>
<organism evidence="2 3">
    <name type="scientific">Schaedlerella arabinosiphila</name>
    <dbReference type="NCBI Taxonomy" id="2044587"/>
    <lineage>
        <taxon>Bacteria</taxon>
        <taxon>Bacillati</taxon>
        <taxon>Bacillota</taxon>
        <taxon>Clostridia</taxon>
        <taxon>Lachnospirales</taxon>
        <taxon>Lachnospiraceae</taxon>
        <taxon>Schaedlerella</taxon>
    </lineage>
</organism>
<dbReference type="Pfam" id="PF01547">
    <property type="entry name" value="SBP_bac_1"/>
    <property type="match status" value="1"/>
</dbReference>
<dbReference type="SUPFAM" id="SSF53850">
    <property type="entry name" value="Periplasmic binding protein-like II"/>
    <property type="match status" value="1"/>
</dbReference>